<comment type="caution">
    <text evidence="4">The sequence shown here is derived from an EMBL/GenBank/DDBJ whole genome shotgun (WGS) entry which is preliminary data.</text>
</comment>
<accession>A0A7W6HX83</accession>
<gene>
    <name evidence="4" type="ORF">GGR14_001908</name>
</gene>
<dbReference type="Proteomes" id="UP000546007">
    <property type="component" value="Unassembled WGS sequence"/>
</dbReference>
<dbReference type="InterPro" id="IPR000119">
    <property type="entry name" value="Hist_DNA-bd"/>
</dbReference>
<dbReference type="SMART" id="SM00411">
    <property type="entry name" value="BHL"/>
    <property type="match status" value="1"/>
</dbReference>
<evidence type="ECO:0000256" key="2">
    <source>
        <dbReference type="ARBA" id="ARBA00023125"/>
    </source>
</evidence>
<dbReference type="RefSeq" id="WP_124316303.1">
    <property type="nucleotide sequence ID" value="NZ_AP028155.1"/>
</dbReference>
<dbReference type="PANTHER" id="PTHR33175">
    <property type="entry name" value="DNA-BINDING PROTEIN HU"/>
    <property type="match status" value="1"/>
</dbReference>
<dbReference type="EMBL" id="JACIES010000004">
    <property type="protein sequence ID" value="MBB4026118.1"/>
    <property type="molecule type" value="Genomic_DNA"/>
</dbReference>
<keyword evidence="5" id="KW-1185">Reference proteome</keyword>
<dbReference type="Pfam" id="PF00216">
    <property type="entry name" value="Bac_DNA_binding"/>
    <property type="match status" value="1"/>
</dbReference>
<evidence type="ECO:0000256" key="1">
    <source>
        <dbReference type="ARBA" id="ARBA00010529"/>
    </source>
</evidence>
<dbReference type="GO" id="GO:0030527">
    <property type="term" value="F:structural constituent of chromatin"/>
    <property type="evidence" value="ECO:0007669"/>
    <property type="project" value="InterPro"/>
</dbReference>
<dbReference type="Gene3D" id="4.10.520.10">
    <property type="entry name" value="IHF-like DNA-binding proteins"/>
    <property type="match status" value="1"/>
</dbReference>
<evidence type="ECO:0000256" key="3">
    <source>
        <dbReference type="RuleBase" id="RU003939"/>
    </source>
</evidence>
<comment type="similarity">
    <text evidence="1 3">Belongs to the bacterial histone-like protein family.</text>
</comment>
<dbReference type="SUPFAM" id="SSF47729">
    <property type="entry name" value="IHF-like DNA-binding proteins"/>
    <property type="match status" value="1"/>
</dbReference>
<dbReference type="OrthoDB" id="9799835at2"/>
<keyword evidence="2 4" id="KW-0238">DNA-binding</keyword>
<organism evidence="4 5">
    <name type="scientific">Butyricimonas faecihominis</name>
    <dbReference type="NCBI Taxonomy" id="1472416"/>
    <lineage>
        <taxon>Bacteria</taxon>
        <taxon>Pseudomonadati</taxon>
        <taxon>Bacteroidota</taxon>
        <taxon>Bacteroidia</taxon>
        <taxon>Bacteroidales</taxon>
        <taxon>Odoribacteraceae</taxon>
        <taxon>Butyricimonas</taxon>
    </lineage>
</organism>
<dbReference type="PANTHER" id="PTHR33175:SF2">
    <property type="entry name" value="INTEGRATION HOST FACTOR SUBUNIT ALPHA"/>
    <property type="match status" value="1"/>
</dbReference>
<evidence type="ECO:0000313" key="4">
    <source>
        <dbReference type="EMBL" id="MBB4026118.1"/>
    </source>
</evidence>
<dbReference type="GO" id="GO:0003677">
    <property type="term" value="F:DNA binding"/>
    <property type="evidence" value="ECO:0007669"/>
    <property type="project" value="UniProtKB-KW"/>
</dbReference>
<protein>
    <submittedName>
        <fullName evidence="4">DNA-binding protein HU-beta</fullName>
    </submittedName>
</protein>
<dbReference type="AlphaFoldDB" id="A0A7W6HX83"/>
<name>A0A7W6HX83_9BACT</name>
<reference evidence="4 5" key="1">
    <citation type="submission" date="2020-08" db="EMBL/GenBank/DDBJ databases">
        <title>Genomic Encyclopedia of Type Strains, Phase IV (KMG-IV): sequencing the most valuable type-strain genomes for metagenomic binning, comparative biology and taxonomic classification.</title>
        <authorList>
            <person name="Goeker M."/>
        </authorList>
    </citation>
    <scope>NUCLEOTIDE SEQUENCE [LARGE SCALE GENOMIC DNA]</scope>
    <source>
        <strain evidence="4 5">DSM 105721</strain>
    </source>
</reference>
<proteinExistence type="inferred from homology"/>
<sequence>MNKQQIIKAVAEKTDMPRKDIAKVFSSIFETILECLEKEESVRLMNFGSLTVKTYKPRKGYNPSSKIVVQLPERKAIRFKLAKRAALKKLK</sequence>
<dbReference type="GeneID" id="93102474"/>
<dbReference type="GO" id="GO:0005829">
    <property type="term" value="C:cytosol"/>
    <property type="evidence" value="ECO:0007669"/>
    <property type="project" value="TreeGrafter"/>
</dbReference>
<evidence type="ECO:0000313" key="5">
    <source>
        <dbReference type="Proteomes" id="UP000546007"/>
    </source>
</evidence>
<dbReference type="InterPro" id="IPR010992">
    <property type="entry name" value="IHF-like_DNA-bd_dom_sf"/>
</dbReference>